<protein>
    <submittedName>
        <fullName evidence="1">RidA family protein</fullName>
    </submittedName>
</protein>
<dbReference type="Pfam" id="PF01042">
    <property type="entry name" value="Ribonuc_L-PSP"/>
    <property type="match status" value="1"/>
</dbReference>
<reference evidence="1 2" key="1">
    <citation type="submission" date="2019-04" db="EMBL/GenBank/DDBJ databases">
        <title>Lacinutrix sp. nov., isolated from marine water.</title>
        <authorList>
            <person name="Kim W."/>
        </authorList>
    </citation>
    <scope>NUCLEOTIDE SEQUENCE [LARGE SCALE GENOMIC DNA]</scope>
    <source>
        <strain evidence="1 2">CAU 1491</strain>
    </source>
</reference>
<dbReference type="Proteomes" id="UP000307657">
    <property type="component" value="Unassembled WGS sequence"/>
</dbReference>
<comment type="caution">
    <text evidence="1">The sequence shown here is derived from an EMBL/GenBank/DDBJ whole genome shotgun (WGS) entry which is preliminary data.</text>
</comment>
<keyword evidence="2" id="KW-1185">Reference proteome</keyword>
<gene>
    <name evidence="1" type="ORF">E5167_07485</name>
</gene>
<sequence>MIIKKLKELGYAYSPAPLKPEGFPFNSAVRVGNLVFTSGQVPFWEDYKIQGKVGSEINMEEAKKAAEICAFNCIRAAGSVCDIESISKVVKVFGMVNCGEKFNNTSSVINGASEFFINVFEEKGMHARSAVGMQLPSDWAVEVEAIFEVSD</sequence>
<organism evidence="1 2">
    <name type="scientific">Pontimicrobium aquaticum</name>
    <dbReference type="NCBI Taxonomy" id="2565367"/>
    <lineage>
        <taxon>Bacteria</taxon>
        <taxon>Pseudomonadati</taxon>
        <taxon>Bacteroidota</taxon>
        <taxon>Flavobacteriia</taxon>
        <taxon>Flavobacteriales</taxon>
        <taxon>Flavobacteriaceae</taxon>
        <taxon>Pontimicrobium</taxon>
    </lineage>
</organism>
<dbReference type="Gene3D" id="3.30.1330.40">
    <property type="entry name" value="RutC-like"/>
    <property type="match status" value="1"/>
</dbReference>
<evidence type="ECO:0000313" key="2">
    <source>
        <dbReference type="Proteomes" id="UP000307657"/>
    </source>
</evidence>
<dbReference type="EMBL" id="SUPL01000003">
    <property type="protein sequence ID" value="TJY36494.1"/>
    <property type="molecule type" value="Genomic_DNA"/>
</dbReference>
<dbReference type="InterPro" id="IPR035959">
    <property type="entry name" value="RutC-like_sf"/>
</dbReference>
<dbReference type="InterPro" id="IPR013813">
    <property type="entry name" value="Endoribo_LPSP/chorism_mut-like"/>
</dbReference>
<dbReference type="PANTHER" id="PTHR43760:SF1">
    <property type="entry name" value="ENDORIBONUCLEASE L-PSP_CHORISMATE MUTASE-LIKE DOMAIN-CONTAINING PROTEIN"/>
    <property type="match status" value="1"/>
</dbReference>
<name>A0A4U0EYL5_9FLAO</name>
<dbReference type="OrthoDB" id="9806350at2"/>
<dbReference type="RefSeq" id="WP_136842673.1">
    <property type="nucleotide sequence ID" value="NZ_SUPL01000003.1"/>
</dbReference>
<dbReference type="CDD" id="cd02199">
    <property type="entry name" value="YjgF_YER057c_UK114_like_1"/>
    <property type="match status" value="1"/>
</dbReference>
<evidence type="ECO:0000313" key="1">
    <source>
        <dbReference type="EMBL" id="TJY36494.1"/>
    </source>
</evidence>
<dbReference type="SUPFAM" id="SSF55298">
    <property type="entry name" value="YjgF-like"/>
    <property type="match status" value="1"/>
</dbReference>
<dbReference type="PANTHER" id="PTHR43760">
    <property type="entry name" value="ENDORIBONUCLEASE-RELATED"/>
    <property type="match status" value="1"/>
</dbReference>
<proteinExistence type="predicted"/>
<accession>A0A4U0EYL5</accession>
<dbReference type="InterPro" id="IPR006175">
    <property type="entry name" value="YjgF/YER057c/UK114"/>
</dbReference>
<dbReference type="AlphaFoldDB" id="A0A4U0EYL5"/>